<dbReference type="PIRSF" id="PIRSF005578">
    <property type="entry name" value="TlyA"/>
    <property type="match status" value="1"/>
</dbReference>
<evidence type="ECO:0000313" key="5">
    <source>
        <dbReference type="EMBL" id="GEN79180.1"/>
    </source>
</evidence>
<dbReference type="Gene3D" id="3.10.290.10">
    <property type="entry name" value="RNA-binding S4 domain"/>
    <property type="match status" value="1"/>
</dbReference>
<dbReference type="InterPro" id="IPR002942">
    <property type="entry name" value="S4_RNA-bd"/>
</dbReference>
<dbReference type="GO" id="GO:0003723">
    <property type="term" value="F:RNA binding"/>
    <property type="evidence" value="ECO:0007669"/>
    <property type="project" value="UniProtKB-KW"/>
</dbReference>
<feature type="domain" description="RNA-binding S4" evidence="4">
    <location>
        <begin position="5"/>
        <end position="71"/>
    </location>
</feature>
<dbReference type="PANTHER" id="PTHR32319:SF0">
    <property type="entry name" value="BACTERIAL HEMOLYSIN-LIKE PROTEIN"/>
    <property type="match status" value="1"/>
</dbReference>
<proteinExistence type="inferred from homology"/>
<dbReference type="OrthoDB" id="9784736at2"/>
<name>A0A511YVG4_9CELL</name>
<dbReference type="Pfam" id="PF01728">
    <property type="entry name" value="FtsJ"/>
    <property type="match status" value="1"/>
</dbReference>
<reference evidence="5 6" key="1">
    <citation type="submission" date="2019-07" db="EMBL/GenBank/DDBJ databases">
        <title>Whole genome shotgun sequence of Actinotalea fermentans NBRC 105374.</title>
        <authorList>
            <person name="Hosoyama A."/>
            <person name="Uohara A."/>
            <person name="Ohji S."/>
            <person name="Ichikawa N."/>
        </authorList>
    </citation>
    <scope>NUCLEOTIDE SEQUENCE [LARGE SCALE GENOMIC DNA]</scope>
    <source>
        <strain evidence="5 6">NBRC 105374</strain>
    </source>
</reference>
<gene>
    <name evidence="5" type="ORF">AFE02nite_09140</name>
</gene>
<protein>
    <submittedName>
        <fullName evidence="5">16S/23S rRNA (Cytidine-2'-O)-methyltransferase</fullName>
    </submittedName>
</protein>
<dbReference type="GO" id="GO:0032259">
    <property type="term" value="P:methylation"/>
    <property type="evidence" value="ECO:0007669"/>
    <property type="project" value="UniProtKB-KW"/>
</dbReference>
<dbReference type="AlphaFoldDB" id="A0A511YVG4"/>
<dbReference type="RefSeq" id="WP_034244628.1">
    <property type="nucleotide sequence ID" value="NZ_BJYK01000001.1"/>
</dbReference>
<dbReference type="Gene3D" id="3.40.50.150">
    <property type="entry name" value="Vaccinia Virus protein VP39"/>
    <property type="match status" value="1"/>
</dbReference>
<evidence type="ECO:0000256" key="1">
    <source>
        <dbReference type="ARBA" id="ARBA00022884"/>
    </source>
</evidence>
<accession>A0A511YVG4</accession>
<dbReference type="Proteomes" id="UP000321484">
    <property type="component" value="Unassembled WGS sequence"/>
</dbReference>
<dbReference type="InterPro" id="IPR002877">
    <property type="entry name" value="RNA_MeTrfase_FtsJ_dom"/>
</dbReference>
<dbReference type="GO" id="GO:0008168">
    <property type="term" value="F:methyltransferase activity"/>
    <property type="evidence" value="ECO:0007669"/>
    <property type="project" value="UniProtKB-KW"/>
</dbReference>
<evidence type="ECO:0000259" key="4">
    <source>
        <dbReference type="SMART" id="SM00363"/>
    </source>
</evidence>
<dbReference type="Pfam" id="PF01479">
    <property type="entry name" value="S4"/>
    <property type="match status" value="1"/>
</dbReference>
<dbReference type="InterPro" id="IPR047048">
    <property type="entry name" value="TlyA"/>
</dbReference>
<evidence type="ECO:0000313" key="6">
    <source>
        <dbReference type="Proteomes" id="UP000321484"/>
    </source>
</evidence>
<comment type="caution">
    <text evidence="5">The sequence shown here is derived from an EMBL/GenBank/DDBJ whole genome shotgun (WGS) entry which is preliminary data.</text>
</comment>
<dbReference type="InterPro" id="IPR004538">
    <property type="entry name" value="Hemolysin_A/TlyA"/>
</dbReference>
<sequence length="292" mass="29827">MPAAVRLDAELVRRGLARSRQRAADLIAAGRVDVAGAVATKASQPVPPDATVEVRGDDRTEYVSRAAHKLVGALDGVQTLAPGAITVTGRRCLDAGASTGGFTQVLLERGAGAVVAVDVGHGQIAQVVASDARVTSLEGVNVRALTTAETDGPVDLVVADLSFISLTVALPALLGVAAPDADLLLMVKPQFEVGRERLGSSGVVTSAELREDAVAQVARAAVRLGAVVRAVLPSPLPGPSGNHEYFLWLRPGADGAGSGEEAAEPALLDALRAAVRVAVREGRAVVVGEERS</sequence>
<dbReference type="InterPro" id="IPR036986">
    <property type="entry name" value="S4_RNA-bd_sf"/>
</dbReference>
<keyword evidence="5" id="KW-0808">Transferase</keyword>
<evidence type="ECO:0000256" key="2">
    <source>
        <dbReference type="ARBA" id="ARBA00029460"/>
    </source>
</evidence>
<dbReference type="PROSITE" id="PS50889">
    <property type="entry name" value="S4"/>
    <property type="match status" value="1"/>
</dbReference>
<comment type="similarity">
    <text evidence="2">Belongs to the TlyA family.</text>
</comment>
<evidence type="ECO:0000256" key="3">
    <source>
        <dbReference type="PROSITE-ProRule" id="PRU00182"/>
    </source>
</evidence>
<dbReference type="SMART" id="SM00363">
    <property type="entry name" value="S4"/>
    <property type="match status" value="1"/>
</dbReference>
<dbReference type="PANTHER" id="PTHR32319">
    <property type="entry name" value="BACTERIAL HEMOLYSIN-LIKE PROTEIN"/>
    <property type="match status" value="1"/>
</dbReference>
<dbReference type="InterPro" id="IPR029063">
    <property type="entry name" value="SAM-dependent_MTases_sf"/>
</dbReference>
<dbReference type="SUPFAM" id="SSF55174">
    <property type="entry name" value="Alpha-L RNA-binding motif"/>
    <property type="match status" value="1"/>
</dbReference>
<dbReference type="CDD" id="cd02440">
    <property type="entry name" value="AdoMet_MTases"/>
    <property type="match status" value="1"/>
</dbReference>
<dbReference type="SUPFAM" id="SSF53335">
    <property type="entry name" value="S-adenosyl-L-methionine-dependent methyltransferases"/>
    <property type="match status" value="1"/>
</dbReference>
<organism evidence="5 6">
    <name type="scientific">Actinotalea fermentans</name>
    <dbReference type="NCBI Taxonomy" id="43671"/>
    <lineage>
        <taxon>Bacteria</taxon>
        <taxon>Bacillati</taxon>
        <taxon>Actinomycetota</taxon>
        <taxon>Actinomycetes</taxon>
        <taxon>Micrococcales</taxon>
        <taxon>Cellulomonadaceae</taxon>
        <taxon>Actinotalea</taxon>
    </lineage>
</organism>
<dbReference type="EMBL" id="BJYK01000001">
    <property type="protein sequence ID" value="GEN79180.1"/>
    <property type="molecule type" value="Genomic_DNA"/>
</dbReference>
<keyword evidence="1 3" id="KW-0694">RNA-binding</keyword>
<keyword evidence="6" id="KW-1185">Reference proteome</keyword>
<dbReference type="CDD" id="cd00165">
    <property type="entry name" value="S4"/>
    <property type="match status" value="1"/>
</dbReference>
<keyword evidence="5" id="KW-0489">Methyltransferase</keyword>